<dbReference type="InterPro" id="IPR009057">
    <property type="entry name" value="Homeodomain-like_sf"/>
</dbReference>
<evidence type="ECO:0000313" key="4">
    <source>
        <dbReference type="Proteomes" id="UP000837801"/>
    </source>
</evidence>
<dbReference type="GO" id="GO:0003682">
    <property type="term" value="F:chromatin binding"/>
    <property type="evidence" value="ECO:0007669"/>
    <property type="project" value="TreeGrafter"/>
</dbReference>
<dbReference type="GO" id="GO:0003713">
    <property type="term" value="F:transcription coactivator activity"/>
    <property type="evidence" value="ECO:0007669"/>
    <property type="project" value="TreeGrafter"/>
</dbReference>
<reference evidence="3" key="1">
    <citation type="submission" date="2022-03" db="EMBL/GenBank/DDBJ databases">
        <authorList>
            <person name="Legras J.-L."/>
            <person name="Devillers H."/>
            <person name="Grondin C."/>
        </authorList>
    </citation>
    <scope>NUCLEOTIDE SEQUENCE</scope>
    <source>
        <strain evidence="3">CLIB 1423</strain>
    </source>
</reference>
<organism evidence="3 4">
    <name type="scientific">[Candida] railenensis</name>
    <dbReference type="NCBI Taxonomy" id="45579"/>
    <lineage>
        <taxon>Eukaryota</taxon>
        <taxon>Fungi</taxon>
        <taxon>Dikarya</taxon>
        <taxon>Ascomycota</taxon>
        <taxon>Saccharomycotina</taxon>
        <taxon>Pichiomycetes</taxon>
        <taxon>Debaryomycetaceae</taxon>
        <taxon>Kurtzmaniella</taxon>
    </lineage>
</organism>
<dbReference type="GO" id="GO:0006338">
    <property type="term" value="P:chromatin remodeling"/>
    <property type="evidence" value="ECO:0007669"/>
    <property type="project" value="TreeGrafter"/>
</dbReference>
<name>A0A9P0VWN6_9ASCO</name>
<evidence type="ECO:0000256" key="1">
    <source>
        <dbReference type="SAM" id="MobiDB-lite"/>
    </source>
</evidence>
<evidence type="ECO:0000313" key="3">
    <source>
        <dbReference type="EMBL" id="CAH2350640.1"/>
    </source>
</evidence>
<dbReference type="InterPro" id="IPR036388">
    <property type="entry name" value="WH-like_DNA-bd_sf"/>
</dbReference>
<accession>A0A9P0VWN6</accession>
<feature type="region of interest" description="Disordered" evidence="1">
    <location>
        <begin position="1"/>
        <end position="23"/>
    </location>
</feature>
<dbReference type="GO" id="GO:0070210">
    <property type="term" value="C:Rpd3L-Expanded complex"/>
    <property type="evidence" value="ECO:0007669"/>
    <property type="project" value="TreeGrafter"/>
</dbReference>
<sequence length="348" mass="39998">MSLYHPISRASSQRDFSGTITPTNLDHFSVGSKKESITVNSSIRDEISNKPVHSAHSIHNRKSSILSPPLSPYQKVSDDDDYNEVEEPVDSSESSKVYIPSKHAFKIENFKEYDLKVNPWANLNSDYKSNQFRFLEQYSIISSKERQTMKIVEKRSNNVNRKRVSSSDSDSELERVRTRRIVKESSANLSEFDNARESTPTTPPKKRKVTRKEPHAGSPLAVQQAALIDENIPDYSPDPAVTLPKGNNRCLKVEWKGQPMDLRFDRNIDKLHPAEVLLASILRLPCNVYLDSKRRLFFEKVNRLKRGQQFRRTDAQKACRIDVNKASRLFAAFEKVGWLEDDHFAKYL</sequence>
<dbReference type="OrthoDB" id="5598695at2759"/>
<feature type="compositionally biased region" description="Acidic residues" evidence="1">
    <location>
        <begin position="78"/>
        <end position="89"/>
    </location>
</feature>
<dbReference type="SUPFAM" id="SSF46689">
    <property type="entry name" value="Homeodomain-like"/>
    <property type="match status" value="1"/>
</dbReference>
<feature type="domain" description="SWIRM" evidence="2">
    <location>
        <begin position="251"/>
        <end position="348"/>
    </location>
</feature>
<dbReference type="InterPro" id="IPR007526">
    <property type="entry name" value="SWIRM"/>
</dbReference>
<dbReference type="Pfam" id="PF04433">
    <property type="entry name" value="SWIRM"/>
    <property type="match status" value="1"/>
</dbReference>
<feature type="region of interest" description="Disordered" evidence="1">
    <location>
        <begin position="152"/>
        <end position="218"/>
    </location>
</feature>
<dbReference type="Proteomes" id="UP000837801">
    <property type="component" value="Unassembled WGS sequence"/>
</dbReference>
<keyword evidence="4" id="KW-1185">Reference proteome</keyword>
<evidence type="ECO:0000259" key="2">
    <source>
        <dbReference type="PROSITE" id="PS50934"/>
    </source>
</evidence>
<comment type="caution">
    <text evidence="3">The sequence shown here is derived from an EMBL/GenBank/DDBJ whole genome shotgun (WGS) entry which is preliminary data.</text>
</comment>
<dbReference type="EMBL" id="CAKXYY010000002">
    <property type="protein sequence ID" value="CAH2350640.1"/>
    <property type="molecule type" value="Genomic_DNA"/>
</dbReference>
<dbReference type="PROSITE" id="PS50934">
    <property type="entry name" value="SWIRM"/>
    <property type="match status" value="1"/>
</dbReference>
<protein>
    <submittedName>
        <fullName evidence="3">SWIRM domain-containing protein</fullName>
    </submittedName>
</protein>
<dbReference type="FunFam" id="1.10.10.10:FF:000087">
    <property type="entry name" value="Transcriptional adapter 2"/>
    <property type="match status" value="1"/>
</dbReference>
<gene>
    <name evidence="3" type="ORF">CLIB1423_02S01728</name>
</gene>
<feature type="compositionally biased region" description="Polar residues" evidence="1">
    <location>
        <begin position="9"/>
        <end position="23"/>
    </location>
</feature>
<feature type="region of interest" description="Disordered" evidence="1">
    <location>
        <begin position="50"/>
        <end position="89"/>
    </location>
</feature>
<dbReference type="PANTHER" id="PTHR12374:SF21">
    <property type="entry name" value="SWIRM DOMAIN-CONTAINING PROTEIN FUN19-RELATED"/>
    <property type="match status" value="1"/>
</dbReference>
<dbReference type="PANTHER" id="PTHR12374">
    <property type="entry name" value="TRANSCRIPTIONAL ADAPTOR 2 ADA2 -RELATED"/>
    <property type="match status" value="1"/>
</dbReference>
<proteinExistence type="predicted"/>
<dbReference type="GO" id="GO:0006357">
    <property type="term" value="P:regulation of transcription by RNA polymerase II"/>
    <property type="evidence" value="ECO:0007669"/>
    <property type="project" value="TreeGrafter"/>
</dbReference>
<dbReference type="AlphaFoldDB" id="A0A9P0VWN6"/>
<dbReference type="Gene3D" id="1.10.10.10">
    <property type="entry name" value="Winged helix-like DNA-binding domain superfamily/Winged helix DNA-binding domain"/>
    <property type="match status" value="1"/>
</dbReference>